<feature type="region of interest" description="Disordered" evidence="1">
    <location>
        <begin position="384"/>
        <end position="410"/>
    </location>
</feature>
<evidence type="ECO:0000313" key="3">
    <source>
        <dbReference type="Proteomes" id="UP001175226"/>
    </source>
</evidence>
<comment type="caution">
    <text evidence="2">The sequence shown here is derived from an EMBL/GenBank/DDBJ whole genome shotgun (WGS) entry which is preliminary data.</text>
</comment>
<protein>
    <submittedName>
        <fullName evidence="2">Uncharacterized protein</fullName>
    </submittedName>
</protein>
<gene>
    <name evidence="2" type="ORF">EV421DRAFT_1738948</name>
</gene>
<reference evidence="2" key="1">
    <citation type="submission" date="2023-06" db="EMBL/GenBank/DDBJ databases">
        <authorList>
            <consortium name="Lawrence Berkeley National Laboratory"/>
            <person name="Ahrendt S."/>
            <person name="Sahu N."/>
            <person name="Indic B."/>
            <person name="Wong-Bajracharya J."/>
            <person name="Merenyi Z."/>
            <person name="Ke H.-M."/>
            <person name="Monk M."/>
            <person name="Kocsube S."/>
            <person name="Drula E."/>
            <person name="Lipzen A."/>
            <person name="Balint B."/>
            <person name="Henrissat B."/>
            <person name="Andreopoulos B."/>
            <person name="Martin F.M."/>
            <person name="Harder C.B."/>
            <person name="Rigling D."/>
            <person name="Ford K.L."/>
            <person name="Foster G.D."/>
            <person name="Pangilinan J."/>
            <person name="Papanicolaou A."/>
            <person name="Barry K."/>
            <person name="LaButti K."/>
            <person name="Viragh M."/>
            <person name="Koriabine M."/>
            <person name="Yan M."/>
            <person name="Riley R."/>
            <person name="Champramary S."/>
            <person name="Plett K.L."/>
            <person name="Tsai I.J."/>
            <person name="Slot J."/>
            <person name="Sipos G."/>
            <person name="Plett J."/>
            <person name="Nagy L.G."/>
            <person name="Grigoriev I.V."/>
        </authorList>
    </citation>
    <scope>NUCLEOTIDE SEQUENCE</scope>
    <source>
        <strain evidence="2">FPL87.14</strain>
    </source>
</reference>
<sequence length="436" mass="48412">MSPTKKIAYQKCKLTTTPAMCEPSHIDSGDVVISRHSVSSVVEEYVLMLPQGALPMLILLPSLPDVGFTGPYLLWPIQLSQTTPPWHSISEYMCHKPKDVRCKTYIDGADVRYNMARAIYYVLAQLRNCYNDHEHCLSTIKQKMPLNQAMLPVVDGANEGLGSVQVRVFESQELPKKKKKKTLKVKTGKNSKANVPLEDNCNTEAANDSLMQVGTGIVDDNEDIKLKFANIVKVSAIATSIQAGPTTTIIVQDAIRILNKKAASITAREICRDAKKWNTNYLPNGTQKGFSKKGCMNESGWTCDINNFDDVTEEYMLSMAEHAKHGKLSRPNRYYSWIQDKWDDLLIDIKKTIETSTSKKKHKTSTSTQSASSDLIEEDIDVVFKSDPPKPDSERSSAGDESSSGNGKEDNGIVLLSSLVILLKIEKTGKTHSGFF</sequence>
<feature type="compositionally biased region" description="Basic and acidic residues" evidence="1">
    <location>
        <begin position="384"/>
        <end position="398"/>
    </location>
</feature>
<evidence type="ECO:0000256" key="1">
    <source>
        <dbReference type="SAM" id="MobiDB-lite"/>
    </source>
</evidence>
<dbReference type="EMBL" id="JAUEPT010000048">
    <property type="protein sequence ID" value="KAK0437480.1"/>
    <property type="molecule type" value="Genomic_DNA"/>
</dbReference>
<accession>A0AA39ML62</accession>
<proteinExistence type="predicted"/>
<organism evidence="2 3">
    <name type="scientific">Armillaria borealis</name>
    <dbReference type="NCBI Taxonomy" id="47425"/>
    <lineage>
        <taxon>Eukaryota</taxon>
        <taxon>Fungi</taxon>
        <taxon>Dikarya</taxon>
        <taxon>Basidiomycota</taxon>
        <taxon>Agaricomycotina</taxon>
        <taxon>Agaricomycetes</taxon>
        <taxon>Agaricomycetidae</taxon>
        <taxon>Agaricales</taxon>
        <taxon>Marasmiineae</taxon>
        <taxon>Physalacriaceae</taxon>
        <taxon>Armillaria</taxon>
    </lineage>
</organism>
<name>A0AA39ML62_9AGAR</name>
<keyword evidence="3" id="KW-1185">Reference proteome</keyword>
<dbReference type="AlphaFoldDB" id="A0AA39ML62"/>
<evidence type="ECO:0000313" key="2">
    <source>
        <dbReference type="EMBL" id="KAK0437480.1"/>
    </source>
</evidence>
<dbReference type="Proteomes" id="UP001175226">
    <property type="component" value="Unassembled WGS sequence"/>
</dbReference>